<keyword evidence="2" id="KW-1185">Reference proteome</keyword>
<proteinExistence type="predicted"/>
<evidence type="ECO:0000313" key="2">
    <source>
        <dbReference type="Proteomes" id="UP001056455"/>
    </source>
</evidence>
<organism evidence="1 2">
    <name type="scientific">Ornithinimicrobium faecis</name>
    <dbReference type="NCBI Taxonomy" id="2934158"/>
    <lineage>
        <taxon>Bacteria</taxon>
        <taxon>Bacillati</taxon>
        <taxon>Actinomycetota</taxon>
        <taxon>Actinomycetes</taxon>
        <taxon>Micrococcales</taxon>
        <taxon>Ornithinimicrobiaceae</taxon>
        <taxon>Ornithinimicrobium</taxon>
    </lineage>
</organism>
<reference evidence="1" key="1">
    <citation type="submission" date="2022-06" db="EMBL/GenBank/DDBJ databases">
        <title>Ornithinimicrobium HY1793.</title>
        <authorList>
            <person name="Huang Y."/>
        </authorList>
    </citation>
    <scope>NUCLEOTIDE SEQUENCE</scope>
    <source>
        <strain evidence="1">HY1793</strain>
    </source>
</reference>
<dbReference type="Pfam" id="PF19827">
    <property type="entry name" value="DUF6308"/>
    <property type="match status" value="1"/>
</dbReference>
<evidence type="ECO:0000313" key="1">
    <source>
        <dbReference type="EMBL" id="USQ80106.1"/>
    </source>
</evidence>
<dbReference type="InterPro" id="IPR046275">
    <property type="entry name" value="DUF6308"/>
</dbReference>
<name>A0ABY4YU13_9MICO</name>
<gene>
    <name evidence="1" type="ORF">NF556_00115</name>
</gene>
<protein>
    <submittedName>
        <fullName evidence="1">DUF6308 family protein</fullName>
    </submittedName>
</protein>
<accession>A0ABY4YU13</accession>
<dbReference type="Proteomes" id="UP001056455">
    <property type="component" value="Chromosome"/>
</dbReference>
<sequence>MLRLEDMELVAKDRLNAYTDPANHYAFRTYDRVPEGHGDTVLPEDILAANLLSLRLSWKEVTPLFADGTGPAQDLLARLNDALVELREAPAFEEHDDVAALEDTLTPLATANRATEKVKNWTAVTVSKVLHRHLPHTVPIIDSRVREFYGLPRTNVAGVRAALFEDIRNNEDWLSDLAAAYHRPDGQPLSLLRAADIIIWTP</sequence>
<dbReference type="RefSeq" id="WP_252593464.1">
    <property type="nucleotide sequence ID" value="NZ_CP099489.1"/>
</dbReference>
<dbReference type="EMBL" id="CP099489">
    <property type="protein sequence ID" value="USQ80106.1"/>
    <property type="molecule type" value="Genomic_DNA"/>
</dbReference>